<dbReference type="InterPro" id="IPR036400">
    <property type="entry name" value="Cyt_B5-like_heme/steroid_sf"/>
</dbReference>
<dbReference type="Pfam" id="PF00173">
    <property type="entry name" value="Cyt-b5"/>
    <property type="match status" value="1"/>
</dbReference>
<proteinExistence type="predicted"/>
<feature type="region of interest" description="Disordered" evidence="7">
    <location>
        <begin position="1"/>
        <end position="29"/>
    </location>
</feature>
<dbReference type="GO" id="GO:0006636">
    <property type="term" value="P:unsaturated fatty acid biosynthetic process"/>
    <property type="evidence" value="ECO:0007669"/>
    <property type="project" value="UniProtKB-UniPathway"/>
</dbReference>
<dbReference type="AlphaFoldDB" id="A0A8B7PTL8"/>
<evidence type="ECO:0000259" key="9">
    <source>
        <dbReference type="PROSITE" id="PS50255"/>
    </source>
</evidence>
<keyword evidence="5" id="KW-0443">Lipid metabolism</keyword>
<dbReference type="SUPFAM" id="SSF55856">
    <property type="entry name" value="Cytochrome b5-like heme/steroid binding domain"/>
    <property type="match status" value="1"/>
</dbReference>
<dbReference type="UniPathway" id="UPA00658"/>
<dbReference type="InterPro" id="IPR001199">
    <property type="entry name" value="Cyt_B5-like_heme/steroid-bd"/>
</dbReference>
<dbReference type="GeneID" id="109371604"/>
<comment type="subcellular location">
    <subcellularLocation>
        <location evidence="1">Endoplasmic reticulum membrane</location>
        <topology evidence="1">Multi-pass membrane protein</topology>
    </subcellularLocation>
</comment>
<reference evidence="11" key="1">
    <citation type="submission" date="2025-08" db="UniProtKB">
        <authorList>
            <consortium name="RefSeq"/>
        </authorList>
    </citation>
    <scope>IDENTIFICATION</scope>
    <source>
        <tissue evidence="11">Muscle</tissue>
    </source>
</reference>
<dbReference type="PANTHER" id="PTHR19353">
    <property type="entry name" value="FATTY ACID DESATURASE 2"/>
    <property type="match status" value="1"/>
</dbReference>
<comment type="pathway">
    <text evidence="2">Lipid metabolism; polyunsaturated fatty acid biosynthesis.</text>
</comment>
<keyword evidence="3" id="KW-0444">Lipid biosynthesis</keyword>
<evidence type="ECO:0000256" key="5">
    <source>
        <dbReference type="ARBA" id="ARBA00023098"/>
    </source>
</evidence>
<dbReference type="SMART" id="SM01117">
    <property type="entry name" value="Cyt-b5"/>
    <property type="match status" value="1"/>
</dbReference>
<protein>
    <submittedName>
        <fullName evidence="11">Fatty acid desaturase 2-like protein FADS2P1</fullName>
    </submittedName>
</protein>
<name>A0A8B7PTL8_HIPAR</name>
<dbReference type="Proteomes" id="UP000694851">
    <property type="component" value="Unplaced"/>
</dbReference>
<dbReference type="InterPro" id="IPR005804">
    <property type="entry name" value="FA_desaturase_dom"/>
</dbReference>
<keyword evidence="8" id="KW-0472">Membrane</keyword>
<feature type="transmembrane region" description="Helical" evidence="8">
    <location>
        <begin position="302"/>
        <end position="321"/>
    </location>
</feature>
<dbReference type="CDD" id="cd03506">
    <property type="entry name" value="Delta6-FADS-like"/>
    <property type="match status" value="1"/>
</dbReference>
<evidence type="ECO:0000256" key="3">
    <source>
        <dbReference type="ARBA" id="ARBA00022516"/>
    </source>
</evidence>
<dbReference type="RefSeq" id="XP_019479769.1">
    <property type="nucleotide sequence ID" value="XM_019624224.1"/>
</dbReference>
<evidence type="ECO:0000313" key="10">
    <source>
        <dbReference type="Proteomes" id="UP000694851"/>
    </source>
</evidence>
<evidence type="ECO:0000256" key="6">
    <source>
        <dbReference type="ARBA" id="ARBA00023160"/>
    </source>
</evidence>
<dbReference type="PIRSF" id="PIRSF015921">
    <property type="entry name" value="FA_sphinglp_des"/>
    <property type="match status" value="1"/>
</dbReference>
<dbReference type="PANTHER" id="PTHR19353:SF22">
    <property type="entry name" value="FATTY ACID DESATURASE 2-LIKE PROTEIN FADS2B-RELATED"/>
    <property type="match status" value="1"/>
</dbReference>
<keyword evidence="8" id="KW-0812">Transmembrane</keyword>
<gene>
    <name evidence="11" type="primary">LOC109371604</name>
</gene>
<dbReference type="OrthoDB" id="260091at2759"/>
<dbReference type="PROSITE" id="PS50255">
    <property type="entry name" value="CYTOCHROME_B5_2"/>
    <property type="match status" value="1"/>
</dbReference>
<keyword evidence="4" id="KW-0276">Fatty acid metabolism</keyword>
<keyword evidence="10" id="KW-1185">Reference proteome</keyword>
<feature type="transmembrane region" description="Helical" evidence="8">
    <location>
        <begin position="187"/>
        <end position="208"/>
    </location>
</feature>
<dbReference type="KEGG" id="hai:109371604"/>
<evidence type="ECO:0000256" key="1">
    <source>
        <dbReference type="ARBA" id="ARBA00004477"/>
    </source>
</evidence>
<sequence length="482" mass="56654">MKFEENDAGDRRQVGKSQPYLGEKHQANGKPVANGIAEVSIKQEANGRCDVPRKSLNTYSWQEIQRHNQEADLWLVINRKVYNVTSWVSRHPGGQRVLNHYAGEDATDVFRAMHLERDVVQLYLKPLLIGELAPGEPSQERNKNSQLVEDFQELRRTLETMNMFNANFMFFFLHLVQILVLEAVAWLMLWYFGTGWPITICISLLLTISQAQSSFLQHDVGHLSVFKKSKWNHLMQRFVMCHLKGLSTGWWNYRHFQHHVKPNIHRKDPDIDVGPLFLVGDLQPVKYGKKKIKYINYEKQHLYFYLSGLPLLMPVYFNLQSMQVMYLRKYWGDIAWVSSFYIRYFITFGSFYGIFGTVLLIYLVKFLESPWMAYVTQMSHIPMKMGEEENRDWFTTQVVATCNVEQSFFNDWFTGHLNFQIEHHLFPTMPRHNYHKVAPLVRSLCTKHGLQYVNKPLLKAFGDIVRALKKSAALWMDTYYET</sequence>
<keyword evidence="6" id="KW-0275">Fatty acid biosynthesis</keyword>
<organism evidence="10 11">
    <name type="scientific">Hipposideros armiger</name>
    <name type="common">Great Himalayan leaf-nosed bat</name>
    <dbReference type="NCBI Taxonomy" id="186990"/>
    <lineage>
        <taxon>Eukaryota</taxon>
        <taxon>Metazoa</taxon>
        <taxon>Chordata</taxon>
        <taxon>Craniata</taxon>
        <taxon>Vertebrata</taxon>
        <taxon>Euteleostomi</taxon>
        <taxon>Mammalia</taxon>
        <taxon>Eutheria</taxon>
        <taxon>Laurasiatheria</taxon>
        <taxon>Chiroptera</taxon>
        <taxon>Yinpterochiroptera</taxon>
        <taxon>Rhinolophoidea</taxon>
        <taxon>Hipposideridae</taxon>
        <taxon>Hipposideros</taxon>
    </lineage>
</organism>
<keyword evidence="8" id="KW-1133">Transmembrane helix</keyword>
<dbReference type="Pfam" id="PF00487">
    <property type="entry name" value="FA_desaturase"/>
    <property type="match status" value="1"/>
</dbReference>
<feature type="domain" description="Cytochrome b5 heme-binding" evidence="9">
    <location>
        <begin position="56"/>
        <end position="133"/>
    </location>
</feature>
<evidence type="ECO:0000256" key="4">
    <source>
        <dbReference type="ARBA" id="ARBA00022832"/>
    </source>
</evidence>
<dbReference type="GO" id="GO:0005789">
    <property type="term" value="C:endoplasmic reticulum membrane"/>
    <property type="evidence" value="ECO:0007669"/>
    <property type="project" value="UniProtKB-SubCell"/>
</dbReference>
<dbReference type="Gene3D" id="3.10.120.10">
    <property type="entry name" value="Cytochrome b5-like heme/steroid binding domain"/>
    <property type="match status" value="1"/>
</dbReference>
<evidence type="ECO:0000256" key="7">
    <source>
        <dbReference type="SAM" id="MobiDB-lite"/>
    </source>
</evidence>
<dbReference type="GO" id="GO:0016717">
    <property type="term" value="F:oxidoreductase activity, acting on paired donors, with oxidation of a pair of donors resulting in the reduction of molecular oxygen to two molecules of water"/>
    <property type="evidence" value="ECO:0007669"/>
    <property type="project" value="TreeGrafter"/>
</dbReference>
<feature type="compositionally biased region" description="Basic and acidic residues" evidence="7">
    <location>
        <begin position="1"/>
        <end position="13"/>
    </location>
</feature>
<evidence type="ECO:0000256" key="2">
    <source>
        <dbReference type="ARBA" id="ARBA00005105"/>
    </source>
</evidence>
<accession>A0A8B7PTL8</accession>
<evidence type="ECO:0000256" key="8">
    <source>
        <dbReference type="SAM" id="Phobius"/>
    </source>
</evidence>
<dbReference type="InterPro" id="IPR012171">
    <property type="entry name" value="Fatty_acid_desaturase"/>
</dbReference>
<evidence type="ECO:0000313" key="11">
    <source>
        <dbReference type="RefSeq" id="XP_019479769.1"/>
    </source>
</evidence>
<feature type="transmembrane region" description="Helical" evidence="8">
    <location>
        <begin position="341"/>
        <end position="364"/>
    </location>
</feature>
<feature type="transmembrane region" description="Helical" evidence="8">
    <location>
        <begin position="164"/>
        <end position="181"/>
    </location>
</feature>